<evidence type="ECO:0000313" key="1">
    <source>
        <dbReference type="EMBL" id="KAK9888700.1"/>
    </source>
</evidence>
<gene>
    <name evidence="1" type="ORF">WA026_000929</name>
</gene>
<evidence type="ECO:0000313" key="2">
    <source>
        <dbReference type="Proteomes" id="UP001431783"/>
    </source>
</evidence>
<keyword evidence="2" id="KW-1185">Reference proteome</keyword>
<proteinExistence type="predicted"/>
<comment type="caution">
    <text evidence="1">The sequence shown here is derived from an EMBL/GenBank/DDBJ whole genome shotgun (WGS) entry which is preliminary data.</text>
</comment>
<dbReference type="Proteomes" id="UP001431783">
    <property type="component" value="Unassembled WGS sequence"/>
</dbReference>
<protein>
    <submittedName>
        <fullName evidence="1">Uncharacterized protein</fullName>
    </submittedName>
</protein>
<dbReference type="EMBL" id="JARQZJ010000121">
    <property type="protein sequence ID" value="KAK9888700.1"/>
    <property type="molecule type" value="Genomic_DNA"/>
</dbReference>
<organism evidence="1 2">
    <name type="scientific">Henosepilachna vigintioctopunctata</name>
    <dbReference type="NCBI Taxonomy" id="420089"/>
    <lineage>
        <taxon>Eukaryota</taxon>
        <taxon>Metazoa</taxon>
        <taxon>Ecdysozoa</taxon>
        <taxon>Arthropoda</taxon>
        <taxon>Hexapoda</taxon>
        <taxon>Insecta</taxon>
        <taxon>Pterygota</taxon>
        <taxon>Neoptera</taxon>
        <taxon>Endopterygota</taxon>
        <taxon>Coleoptera</taxon>
        <taxon>Polyphaga</taxon>
        <taxon>Cucujiformia</taxon>
        <taxon>Coccinelloidea</taxon>
        <taxon>Coccinellidae</taxon>
        <taxon>Epilachninae</taxon>
        <taxon>Epilachnini</taxon>
        <taxon>Henosepilachna</taxon>
    </lineage>
</organism>
<dbReference type="AlphaFoldDB" id="A0AAW1V229"/>
<name>A0AAW1V229_9CUCU</name>
<sequence>MARQVRAAFISRSRFLSKFSSVVPSGVPEHTQKKLRDRRLRRRNVESAQWTGLFAVASIVRLCMPRWSLGLQTDVRDRFSRLRISLCDNN</sequence>
<feature type="non-terminal residue" evidence="1">
    <location>
        <position position="90"/>
    </location>
</feature>
<reference evidence="1 2" key="1">
    <citation type="submission" date="2023-03" db="EMBL/GenBank/DDBJ databases">
        <title>Genome insight into feeding habits of ladybird beetles.</title>
        <authorList>
            <person name="Li H.-S."/>
            <person name="Huang Y.-H."/>
            <person name="Pang H."/>
        </authorList>
    </citation>
    <scope>NUCLEOTIDE SEQUENCE [LARGE SCALE GENOMIC DNA]</scope>
    <source>
        <strain evidence="1">SYSU_2023b</strain>
        <tissue evidence="1">Whole body</tissue>
    </source>
</reference>
<accession>A0AAW1V229</accession>